<evidence type="ECO:0000256" key="3">
    <source>
        <dbReference type="ARBA" id="ARBA00022786"/>
    </source>
</evidence>
<keyword evidence="2 10" id="KW-0812">Transmembrane</keyword>
<evidence type="ECO:0000256" key="8">
    <source>
        <dbReference type="ARBA" id="ARBA00072899"/>
    </source>
</evidence>
<evidence type="ECO:0000256" key="2">
    <source>
        <dbReference type="ARBA" id="ARBA00022692"/>
    </source>
</evidence>
<dbReference type="CDD" id="cd14424">
    <property type="entry name" value="CUE_Cue1p_like"/>
    <property type="match status" value="1"/>
</dbReference>
<feature type="transmembrane region" description="Helical" evidence="10">
    <location>
        <begin position="6"/>
        <end position="23"/>
    </location>
</feature>
<dbReference type="GO" id="GO:0005789">
    <property type="term" value="C:endoplasmic reticulum membrane"/>
    <property type="evidence" value="ECO:0007669"/>
    <property type="project" value="UniProtKB-SubCell"/>
</dbReference>
<keyword evidence="13" id="KW-1185">Reference proteome</keyword>
<reference evidence="12 13" key="1">
    <citation type="submission" date="2016-01" db="EMBL/GenBank/DDBJ databases">
        <title>Genome sequence of the yeast Holleya sinecauda.</title>
        <authorList>
            <person name="Dietrich F.S."/>
        </authorList>
    </citation>
    <scope>NUCLEOTIDE SEQUENCE [LARGE SCALE GENOMIC DNA]</scope>
    <source>
        <strain evidence="12 13">ATCC 58844</strain>
    </source>
</reference>
<evidence type="ECO:0000256" key="4">
    <source>
        <dbReference type="ARBA" id="ARBA00022824"/>
    </source>
</evidence>
<organism evidence="12 13">
    <name type="scientific">Eremothecium sinecaudum</name>
    <dbReference type="NCBI Taxonomy" id="45286"/>
    <lineage>
        <taxon>Eukaryota</taxon>
        <taxon>Fungi</taxon>
        <taxon>Dikarya</taxon>
        <taxon>Ascomycota</taxon>
        <taxon>Saccharomycotina</taxon>
        <taxon>Saccharomycetes</taxon>
        <taxon>Saccharomycetales</taxon>
        <taxon>Saccharomycetaceae</taxon>
        <taxon>Eremothecium</taxon>
    </lineage>
</organism>
<dbReference type="Gene3D" id="1.10.8.10">
    <property type="entry name" value="DNA helicase RuvA subunit, C-terminal domain"/>
    <property type="match status" value="1"/>
</dbReference>
<dbReference type="GeneID" id="28725755"/>
<dbReference type="AlphaFoldDB" id="A0A0X8HVW9"/>
<dbReference type="Pfam" id="PF02845">
    <property type="entry name" value="CUE"/>
    <property type="match status" value="1"/>
</dbReference>
<keyword evidence="4" id="KW-0256">Endoplasmic reticulum</keyword>
<dbReference type="Pfam" id="PF18499">
    <property type="entry name" value="Cue1_U7BR"/>
    <property type="match status" value="1"/>
</dbReference>
<dbReference type="InterPro" id="IPR003892">
    <property type="entry name" value="CUE"/>
</dbReference>
<evidence type="ECO:0000313" key="12">
    <source>
        <dbReference type="EMBL" id="AMD22404.1"/>
    </source>
</evidence>
<feature type="compositionally biased region" description="Low complexity" evidence="9">
    <location>
        <begin position="37"/>
        <end position="56"/>
    </location>
</feature>
<feature type="compositionally biased region" description="Basic and acidic residues" evidence="9">
    <location>
        <begin position="123"/>
        <end position="143"/>
    </location>
</feature>
<accession>A0A0X8HVW9</accession>
<comment type="similarity">
    <text evidence="7">Belongs to the CUE1 family.</text>
</comment>
<dbReference type="OrthoDB" id="3824970at2759"/>
<evidence type="ECO:0000313" key="13">
    <source>
        <dbReference type="Proteomes" id="UP000243052"/>
    </source>
</evidence>
<dbReference type="STRING" id="45286.A0A0X8HVW9"/>
<comment type="subcellular location">
    <subcellularLocation>
        <location evidence="1">Endoplasmic reticulum membrane</location>
        <topology evidence="1">Single-pass membrane protein</topology>
    </subcellularLocation>
</comment>
<evidence type="ECO:0000256" key="10">
    <source>
        <dbReference type="SAM" id="Phobius"/>
    </source>
</evidence>
<feature type="domain" description="CUE" evidence="11">
    <location>
        <begin position="65"/>
        <end position="107"/>
    </location>
</feature>
<proteinExistence type="inferred from homology"/>
<feature type="region of interest" description="Disordered" evidence="9">
    <location>
        <begin position="33"/>
        <end position="68"/>
    </location>
</feature>
<evidence type="ECO:0000256" key="1">
    <source>
        <dbReference type="ARBA" id="ARBA00004389"/>
    </source>
</evidence>
<dbReference type="FunFam" id="1.10.8.10:FF:000050">
    <property type="entry name" value="Related to AMFR protein"/>
    <property type="match status" value="1"/>
</dbReference>
<keyword evidence="6 10" id="KW-0472">Membrane</keyword>
<dbReference type="RefSeq" id="XP_017989400.1">
    <property type="nucleotide sequence ID" value="XM_018133911.1"/>
</dbReference>
<evidence type="ECO:0000259" key="11">
    <source>
        <dbReference type="PROSITE" id="PS51140"/>
    </source>
</evidence>
<protein>
    <recommendedName>
        <fullName evidence="8">Coupling of ubiquitin conjugation to ER degradation protein 1</fullName>
    </recommendedName>
</protein>
<dbReference type="Gene3D" id="1.10.287.4310">
    <property type="match status" value="1"/>
</dbReference>
<dbReference type="SMART" id="SM00546">
    <property type="entry name" value="CUE"/>
    <property type="match status" value="1"/>
</dbReference>
<evidence type="ECO:0000256" key="9">
    <source>
        <dbReference type="SAM" id="MobiDB-lite"/>
    </source>
</evidence>
<dbReference type="PROSITE" id="PS51140">
    <property type="entry name" value="CUE"/>
    <property type="match status" value="1"/>
</dbReference>
<evidence type="ECO:0000256" key="7">
    <source>
        <dbReference type="ARBA" id="ARBA00061383"/>
    </source>
</evidence>
<gene>
    <name evidence="12" type="ORF">AW171_hschr74440</name>
</gene>
<dbReference type="EMBL" id="CP014247">
    <property type="protein sequence ID" value="AMD22404.1"/>
    <property type="molecule type" value="Genomic_DNA"/>
</dbReference>
<evidence type="ECO:0000256" key="6">
    <source>
        <dbReference type="ARBA" id="ARBA00023136"/>
    </source>
</evidence>
<dbReference type="Proteomes" id="UP000243052">
    <property type="component" value="Chromosome vii"/>
</dbReference>
<keyword evidence="3" id="KW-0833">Ubl conjugation pathway</keyword>
<keyword evidence="5 10" id="KW-1133">Transmembrane helix</keyword>
<sequence>MDESTIVFIIALIISFFFIKWFIQSDSHPSAQQALQSTTTTATTTSSNRRNTNSNRAPRRRRRPVNDDMVEIVQTLAPQLHPERIRYDLELSGSVEATVERYLRGEEFPFPPGYMSPEAPASEPREQHQHEPSDPRKQSSIRPDDLISKYNVDLQADMSALEYNDLSIEERKKFLVWKARKRMEEVLNKDEDLGSLLN</sequence>
<dbReference type="InterPro" id="IPR041158">
    <property type="entry name" value="Cue1_U7BR"/>
</dbReference>
<evidence type="ECO:0000256" key="5">
    <source>
        <dbReference type="ARBA" id="ARBA00022989"/>
    </source>
</evidence>
<name>A0A0X8HVW9_9SACH</name>
<feature type="region of interest" description="Disordered" evidence="9">
    <location>
        <begin position="109"/>
        <end position="143"/>
    </location>
</feature>
<dbReference type="GO" id="GO:0043130">
    <property type="term" value="F:ubiquitin binding"/>
    <property type="evidence" value="ECO:0007669"/>
    <property type="project" value="InterPro"/>
</dbReference>